<reference evidence="4" key="1">
    <citation type="submission" date="2023-08" db="EMBL/GenBank/DDBJ databases">
        <authorList>
            <person name="Audoor S."/>
            <person name="Bilcke G."/>
        </authorList>
    </citation>
    <scope>NUCLEOTIDE SEQUENCE</scope>
</reference>
<dbReference type="AlphaFoldDB" id="A0AAD2CNK5"/>
<keyword evidence="3" id="KW-0732">Signal</keyword>
<evidence type="ECO:0000313" key="4">
    <source>
        <dbReference type="EMBL" id="CAJ1937868.1"/>
    </source>
</evidence>
<sequence length="251" mass="26817">MKQSLAKLLLLFVLCTRETVFALEGVVRLRGTSTPNTPPARLLVDDSNIFNVTATPSSIEDNSNNTDGTTAPSSLQDDSNSTDSNNTGTEEEEATTAPSSSIEPCLNWDDDSPCSPSQPTTTPSTRSFSDIPGLGFIVMASMIVGTIIFIKWLCNPENRVCGVWLVVMIVFFIVTFPWGLVLCLLCGSAAGGGGGGSGSGNIFESNDSNGIPWGYREPSRFASAPAPSPERWVVDSGITNHYGEPARWTRE</sequence>
<comment type="caution">
    <text evidence="4">The sequence shown here is derived from an EMBL/GenBank/DDBJ whole genome shotgun (WGS) entry which is preliminary data.</text>
</comment>
<feature type="region of interest" description="Disordered" evidence="1">
    <location>
        <begin position="54"/>
        <end position="103"/>
    </location>
</feature>
<dbReference type="EMBL" id="CAKOGP040000668">
    <property type="protein sequence ID" value="CAJ1937868.1"/>
    <property type="molecule type" value="Genomic_DNA"/>
</dbReference>
<evidence type="ECO:0000313" key="5">
    <source>
        <dbReference type="Proteomes" id="UP001295423"/>
    </source>
</evidence>
<gene>
    <name evidence="4" type="ORF">CYCCA115_LOCUS5858</name>
</gene>
<dbReference type="Proteomes" id="UP001295423">
    <property type="component" value="Unassembled WGS sequence"/>
</dbReference>
<evidence type="ECO:0000256" key="3">
    <source>
        <dbReference type="SAM" id="SignalP"/>
    </source>
</evidence>
<evidence type="ECO:0000256" key="1">
    <source>
        <dbReference type="SAM" id="MobiDB-lite"/>
    </source>
</evidence>
<feature type="transmembrane region" description="Helical" evidence="2">
    <location>
        <begin position="133"/>
        <end position="154"/>
    </location>
</feature>
<name>A0AAD2CNK5_9STRA</name>
<organism evidence="4 5">
    <name type="scientific">Cylindrotheca closterium</name>
    <dbReference type="NCBI Taxonomy" id="2856"/>
    <lineage>
        <taxon>Eukaryota</taxon>
        <taxon>Sar</taxon>
        <taxon>Stramenopiles</taxon>
        <taxon>Ochrophyta</taxon>
        <taxon>Bacillariophyta</taxon>
        <taxon>Bacillariophyceae</taxon>
        <taxon>Bacillariophycidae</taxon>
        <taxon>Bacillariales</taxon>
        <taxon>Bacillariaceae</taxon>
        <taxon>Cylindrotheca</taxon>
    </lineage>
</organism>
<feature type="compositionally biased region" description="Polar residues" evidence="1">
    <location>
        <begin position="54"/>
        <end position="83"/>
    </location>
</feature>
<proteinExistence type="predicted"/>
<keyword evidence="2" id="KW-1133">Transmembrane helix</keyword>
<feature type="signal peptide" evidence="3">
    <location>
        <begin position="1"/>
        <end position="22"/>
    </location>
</feature>
<keyword evidence="2" id="KW-0812">Transmembrane</keyword>
<evidence type="ECO:0000256" key="2">
    <source>
        <dbReference type="SAM" id="Phobius"/>
    </source>
</evidence>
<feature type="chain" id="PRO_5042072302" evidence="3">
    <location>
        <begin position="23"/>
        <end position="251"/>
    </location>
</feature>
<keyword evidence="2" id="KW-0472">Membrane</keyword>
<feature type="transmembrane region" description="Helical" evidence="2">
    <location>
        <begin position="161"/>
        <end position="180"/>
    </location>
</feature>
<keyword evidence="5" id="KW-1185">Reference proteome</keyword>
<protein>
    <submittedName>
        <fullName evidence="4">Uncharacterized protein</fullName>
    </submittedName>
</protein>
<accession>A0AAD2CNK5</accession>